<feature type="non-terminal residue" evidence="2">
    <location>
        <position position="1"/>
    </location>
</feature>
<evidence type="ECO:0000259" key="1">
    <source>
        <dbReference type="Pfam" id="PF05699"/>
    </source>
</evidence>
<sequence length="356" mass="41407">KKRVSESMHHGGNTLKVRDIEYFKGCSILALNNLKKYHDASSNSKFFTLAEFFHPLLFYGNYIKTRIGLNETNGGVGESNLTFNGLLDTVIDETVKECIQVISFNDIKQIQELQKTTKNELYKLISQDRQLLNDLMPSSEDENDNSMNAWAEDDSFFENSDIIDGTDNLKVLSTSNKFEVEENASLFNTTGDIDEICTAEWVLRRKIKTEIEEYIDLISSKEFLAKYLDVSKVYDKFYFDVLKFWFKNKKKFPYLSKLAQRCLIGTSSSSFVERVFSIASTYYSPRRKRLSAPFMESIMPLRLNSINESRIINVEKLEISLKYFKEKFGDGHLFADEATFRRGLRYRARKMKFSFD</sequence>
<dbReference type="EMBL" id="PUHW01000685">
    <property type="protein sequence ID" value="KAG0686027.1"/>
    <property type="molecule type" value="Genomic_DNA"/>
</dbReference>
<evidence type="ECO:0000313" key="2">
    <source>
        <dbReference type="EMBL" id="KAG0686027.1"/>
    </source>
</evidence>
<dbReference type="GO" id="GO:0046983">
    <property type="term" value="F:protein dimerization activity"/>
    <property type="evidence" value="ECO:0007669"/>
    <property type="project" value="InterPro"/>
</dbReference>
<dbReference type="InterPro" id="IPR012337">
    <property type="entry name" value="RNaseH-like_sf"/>
</dbReference>
<feature type="domain" description="HAT C-terminal dimerisation" evidence="1">
    <location>
        <begin position="224"/>
        <end position="299"/>
    </location>
</feature>
<evidence type="ECO:0000313" key="3">
    <source>
        <dbReference type="Proteomes" id="UP000697127"/>
    </source>
</evidence>
<dbReference type="AlphaFoldDB" id="A0A9P6WG86"/>
<organism evidence="2 3">
    <name type="scientific">Pichia californica</name>
    <dbReference type="NCBI Taxonomy" id="460514"/>
    <lineage>
        <taxon>Eukaryota</taxon>
        <taxon>Fungi</taxon>
        <taxon>Dikarya</taxon>
        <taxon>Ascomycota</taxon>
        <taxon>Saccharomycotina</taxon>
        <taxon>Pichiomycetes</taxon>
        <taxon>Pichiales</taxon>
        <taxon>Pichiaceae</taxon>
        <taxon>Pichia</taxon>
    </lineage>
</organism>
<proteinExistence type="predicted"/>
<protein>
    <recommendedName>
        <fullName evidence="1">HAT C-terminal dimerisation domain-containing protein</fullName>
    </recommendedName>
</protein>
<name>A0A9P6WG86_9ASCO</name>
<dbReference type="SUPFAM" id="SSF53098">
    <property type="entry name" value="Ribonuclease H-like"/>
    <property type="match status" value="1"/>
</dbReference>
<dbReference type="InterPro" id="IPR008906">
    <property type="entry name" value="HATC_C_dom"/>
</dbReference>
<accession>A0A9P6WG86</accession>
<dbReference type="Proteomes" id="UP000697127">
    <property type="component" value="Unassembled WGS sequence"/>
</dbReference>
<dbReference type="Pfam" id="PF05699">
    <property type="entry name" value="Dimer_Tnp_hAT"/>
    <property type="match status" value="1"/>
</dbReference>
<gene>
    <name evidence="2" type="ORF">C6P40_004698</name>
</gene>
<reference evidence="2" key="1">
    <citation type="submission" date="2020-11" db="EMBL/GenBank/DDBJ databases">
        <title>Kefir isolates.</title>
        <authorList>
            <person name="Marcisauskas S."/>
            <person name="Kim Y."/>
            <person name="Blasche S."/>
        </authorList>
    </citation>
    <scope>NUCLEOTIDE SEQUENCE</scope>
    <source>
        <strain evidence="2">Olga-1</strain>
    </source>
</reference>
<comment type="caution">
    <text evidence="2">The sequence shown here is derived from an EMBL/GenBank/DDBJ whole genome shotgun (WGS) entry which is preliminary data.</text>
</comment>
<keyword evidence="3" id="KW-1185">Reference proteome</keyword>